<dbReference type="EMBL" id="VSRR010043712">
    <property type="protein sequence ID" value="MPC76601.1"/>
    <property type="molecule type" value="Genomic_DNA"/>
</dbReference>
<comment type="caution">
    <text evidence="2">The sequence shown here is derived from an EMBL/GenBank/DDBJ whole genome shotgun (WGS) entry which is preliminary data.</text>
</comment>
<proteinExistence type="predicted"/>
<reference evidence="2 3" key="1">
    <citation type="submission" date="2019-05" db="EMBL/GenBank/DDBJ databases">
        <title>Another draft genome of Portunus trituberculatus and its Hox gene families provides insights of decapod evolution.</title>
        <authorList>
            <person name="Jeong J.-H."/>
            <person name="Song I."/>
            <person name="Kim S."/>
            <person name="Choi T."/>
            <person name="Kim D."/>
            <person name="Ryu S."/>
            <person name="Kim W."/>
        </authorList>
    </citation>
    <scope>NUCLEOTIDE SEQUENCE [LARGE SCALE GENOMIC DNA]</scope>
    <source>
        <tissue evidence="2">Muscle</tissue>
    </source>
</reference>
<organism evidence="2 3">
    <name type="scientific">Portunus trituberculatus</name>
    <name type="common">Swimming crab</name>
    <name type="synonym">Neptunus trituberculatus</name>
    <dbReference type="NCBI Taxonomy" id="210409"/>
    <lineage>
        <taxon>Eukaryota</taxon>
        <taxon>Metazoa</taxon>
        <taxon>Ecdysozoa</taxon>
        <taxon>Arthropoda</taxon>
        <taxon>Crustacea</taxon>
        <taxon>Multicrustacea</taxon>
        <taxon>Malacostraca</taxon>
        <taxon>Eumalacostraca</taxon>
        <taxon>Eucarida</taxon>
        <taxon>Decapoda</taxon>
        <taxon>Pleocyemata</taxon>
        <taxon>Brachyura</taxon>
        <taxon>Eubrachyura</taxon>
        <taxon>Portunoidea</taxon>
        <taxon>Portunidae</taxon>
        <taxon>Portuninae</taxon>
        <taxon>Portunus</taxon>
    </lineage>
</organism>
<feature type="compositionally biased region" description="Basic and acidic residues" evidence="1">
    <location>
        <begin position="21"/>
        <end position="41"/>
    </location>
</feature>
<keyword evidence="3" id="KW-1185">Reference proteome</keyword>
<evidence type="ECO:0000313" key="2">
    <source>
        <dbReference type="EMBL" id="MPC76601.1"/>
    </source>
</evidence>
<accession>A0A5B7HUA5</accession>
<gene>
    <name evidence="2" type="ORF">E2C01_071018</name>
</gene>
<dbReference type="AlphaFoldDB" id="A0A5B7HUA5"/>
<sequence>MVVGSALQPGGNTNNEEEGEEKNGVKENEKEKGLIRGENNKKHTRTVLLATLPLHALKFESAV</sequence>
<name>A0A5B7HUA5_PORTR</name>
<evidence type="ECO:0000256" key="1">
    <source>
        <dbReference type="SAM" id="MobiDB-lite"/>
    </source>
</evidence>
<evidence type="ECO:0000313" key="3">
    <source>
        <dbReference type="Proteomes" id="UP000324222"/>
    </source>
</evidence>
<feature type="region of interest" description="Disordered" evidence="1">
    <location>
        <begin position="1"/>
        <end position="43"/>
    </location>
</feature>
<dbReference type="Proteomes" id="UP000324222">
    <property type="component" value="Unassembled WGS sequence"/>
</dbReference>
<protein>
    <submittedName>
        <fullName evidence="2">Uncharacterized protein</fullName>
    </submittedName>
</protein>